<feature type="transmembrane region" description="Helical" evidence="1">
    <location>
        <begin position="230"/>
        <end position="257"/>
    </location>
</feature>
<dbReference type="eggNOG" id="ENOG502SY7B">
    <property type="taxonomic scope" value="Eukaryota"/>
</dbReference>
<feature type="transmembrane region" description="Helical" evidence="1">
    <location>
        <begin position="93"/>
        <end position="113"/>
    </location>
</feature>
<keyword evidence="1" id="KW-1133">Transmembrane helix</keyword>
<dbReference type="CTD" id="190432"/>
<keyword evidence="3" id="KW-1185">Reference proteome</keyword>
<dbReference type="PhylomeDB" id="Q9U1Z8"/>
<keyword evidence="2" id="KW-0675">Receptor</keyword>
<dbReference type="InterPro" id="IPR019422">
    <property type="entry name" value="7TM_GPCR_serpentine_rcpt_Srh"/>
</dbReference>
<dbReference type="InParanoid" id="Q9U1Z8"/>
<sequence length="327" mass="36990">MWLDSLASDAVHARILHILTCIEIPLHTFGAYLIVVKTPKKMKMVKASMLWLHFTGALVDIFMSFIGIPVIILPACSGYPLGVSLLLGIPTSVLLYIGISCVGVIGVSVLTFLENRHHQLIRGSSEPRSWKQMLYILFNYLVSITFIAPAFFNIPSEEQGRAYTFEKIPNIPNDIPFRPGFFALSTDNQVYSICIISLIFVVCPQIILFVLLIFRYLTQTRSQSPATLRLQLLFFIAMCFQLSIPFLVIFLPAAYIVFAIQYDYYNQGANNLCMAAITFHGVCTTLVMIIVHKPYRQATFSILHLKSVRPLKTENNSRPLWNTLRMA</sequence>
<keyword evidence="1" id="KW-0472">Membrane</keyword>
<dbReference type="PaxDb" id="6239-Y60A3A.4a"/>
<dbReference type="HOGENOM" id="CLU_042960_1_0_1"/>
<keyword evidence="1" id="KW-0812">Transmembrane</keyword>
<dbReference type="GeneID" id="190432"/>
<dbReference type="Bgee" id="WBGene00005389">
    <property type="expression patterns" value="Expressed in pharyngeal muscle cell (C elegans)"/>
</dbReference>
<dbReference type="Pfam" id="PF10318">
    <property type="entry name" value="7TM_GPCR_Srh"/>
    <property type="match status" value="1"/>
</dbReference>
<name>Q9U1Z8_CAEEL</name>
<dbReference type="Proteomes" id="UP000001940">
    <property type="component" value="Chromosome V"/>
</dbReference>
<feature type="transmembrane region" description="Helical" evidence="1">
    <location>
        <begin position="190"/>
        <end position="218"/>
    </location>
</feature>
<evidence type="ECO:0000256" key="1">
    <source>
        <dbReference type="SAM" id="Phobius"/>
    </source>
</evidence>
<dbReference type="PANTHER" id="PTHR22941">
    <property type="entry name" value="SERPENTINE RECEPTOR"/>
    <property type="match status" value="1"/>
</dbReference>
<proteinExistence type="predicted"/>
<reference evidence="2 3" key="1">
    <citation type="journal article" date="1998" name="Science">
        <title>Genome sequence of the nematode C. elegans: a platform for investigating biology.</title>
        <authorList>
            <consortium name="The C. elegans sequencing consortium"/>
            <person name="Sulson J.E."/>
            <person name="Waterston R."/>
        </authorList>
    </citation>
    <scope>NUCLEOTIDE SEQUENCE [LARGE SCALE GENOMIC DNA]</scope>
    <source>
        <strain evidence="2 3">Bristol N2</strain>
    </source>
</reference>
<organism evidence="2 3">
    <name type="scientific">Caenorhabditis elegans</name>
    <dbReference type="NCBI Taxonomy" id="6239"/>
    <lineage>
        <taxon>Eukaryota</taxon>
        <taxon>Metazoa</taxon>
        <taxon>Ecdysozoa</taxon>
        <taxon>Nematoda</taxon>
        <taxon>Chromadorea</taxon>
        <taxon>Rhabditida</taxon>
        <taxon>Rhabditina</taxon>
        <taxon>Rhabditomorpha</taxon>
        <taxon>Rhabditoidea</taxon>
        <taxon>Rhabditidae</taxon>
        <taxon>Peloderinae</taxon>
        <taxon>Caenorhabditis</taxon>
    </lineage>
</organism>
<dbReference type="SMR" id="Q9U1Z8"/>
<dbReference type="AlphaFoldDB" id="Q9U1Z8"/>
<dbReference type="FunCoup" id="Q9U1Z8">
    <property type="interactions" value="86"/>
</dbReference>
<dbReference type="PANTHER" id="PTHR22941:SF36">
    <property type="entry name" value="SERPENTINE RECEPTOR, CLASS H"/>
    <property type="match status" value="1"/>
</dbReference>
<dbReference type="InterPro" id="IPR053220">
    <property type="entry name" value="Nematode_rcpt-like_serp_H"/>
</dbReference>
<gene>
    <name evidence="2 4" type="primary">srh-173</name>
    <name evidence="2" type="ORF">CELE_Y60A3A.4</name>
    <name evidence="4" type="ORF">Y60A3A.4</name>
</gene>
<feature type="transmembrane region" description="Helical" evidence="1">
    <location>
        <begin position="269"/>
        <end position="291"/>
    </location>
</feature>
<feature type="transmembrane region" description="Helical" evidence="1">
    <location>
        <begin position="15"/>
        <end position="36"/>
    </location>
</feature>
<dbReference type="UCSC" id="Y60A3A.4">
    <property type="organism name" value="c. elegans"/>
</dbReference>
<dbReference type="WormBase" id="Y60A3A.4a">
    <property type="protein sequence ID" value="CE36045"/>
    <property type="gene ID" value="WBGene00005389"/>
    <property type="gene designation" value="srh-173"/>
</dbReference>
<dbReference type="ExpressionAtlas" id="Q9U1Z8">
    <property type="expression patterns" value="baseline and differential"/>
</dbReference>
<dbReference type="SUPFAM" id="SSF81321">
    <property type="entry name" value="Family A G protein-coupled receptor-like"/>
    <property type="match status" value="1"/>
</dbReference>
<feature type="transmembrane region" description="Helical" evidence="1">
    <location>
        <begin position="48"/>
        <end position="73"/>
    </location>
</feature>
<feature type="transmembrane region" description="Helical" evidence="1">
    <location>
        <begin position="134"/>
        <end position="152"/>
    </location>
</feature>
<evidence type="ECO:0000313" key="4">
    <source>
        <dbReference type="WormBase" id="Y60A3A.4a"/>
    </source>
</evidence>
<evidence type="ECO:0000313" key="3">
    <source>
        <dbReference type="Proteomes" id="UP000001940"/>
    </source>
</evidence>
<dbReference type="AGR" id="WB:WBGene00005389"/>
<dbReference type="RefSeq" id="NP_507866.2">
    <property type="nucleotide sequence ID" value="NM_075465.3"/>
</dbReference>
<evidence type="ECO:0000313" key="2">
    <source>
        <dbReference type="EMBL" id="CAB60393.2"/>
    </source>
</evidence>
<protein>
    <submittedName>
        <fullName evidence="2">Serpentine Receptor, class H</fullName>
    </submittedName>
</protein>
<accession>Q9U1Z8</accession>
<dbReference type="EMBL" id="BX284605">
    <property type="protein sequence ID" value="CAB60393.2"/>
    <property type="molecule type" value="Genomic_DNA"/>
</dbReference>